<keyword evidence="4 5" id="KW-0472">Membrane</keyword>
<evidence type="ECO:0000313" key="7">
    <source>
        <dbReference type="Proteomes" id="UP000054874"/>
    </source>
</evidence>
<sequence length="284" mass="32966">MKFLDKLERKYGRYAIQGLMRYVVVLSVAGTVIGLLNPYFYGQWLCLDFDKIFQGQIWRLFTYILQPGLSAGIGFVNPISMLLYCLELYFYYWIGSSLENVWGSFRFNMYYMSGFLLNIVAAAIIYFAFGVSYPAGLGYINQTMFLAVAVLFPNVQVLFMFFIPLKIKWLGYLYGALLAYNIIACLISGAYPMAIALIVATGNFLMFFFSSRNYRRMSPKQVKRRAAYKREVHQAKGITRHKCAVCGRTELDDENLEFRFCSKCDGNYEYCMEHLFTHEHVHKH</sequence>
<keyword evidence="7" id="KW-1185">Reference proteome</keyword>
<keyword evidence="3 5" id="KW-1133">Transmembrane helix</keyword>
<dbReference type="SUPFAM" id="SSF144091">
    <property type="entry name" value="Rhomboid-like"/>
    <property type="match status" value="1"/>
</dbReference>
<evidence type="ECO:0008006" key="8">
    <source>
        <dbReference type="Google" id="ProtNLM"/>
    </source>
</evidence>
<feature type="transmembrane region" description="Helical" evidence="5">
    <location>
        <begin position="195"/>
        <end position="214"/>
    </location>
</feature>
<gene>
    <name evidence="6" type="ORF">ASU35_08540</name>
</gene>
<proteinExistence type="predicted"/>
<feature type="transmembrane region" description="Helical" evidence="5">
    <location>
        <begin position="21"/>
        <end position="41"/>
    </location>
</feature>
<comment type="subcellular location">
    <subcellularLocation>
        <location evidence="1">Membrane</location>
        <topology evidence="1">Multi-pass membrane protein</topology>
    </subcellularLocation>
</comment>
<evidence type="ECO:0000256" key="4">
    <source>
        <dbReference type="ARBA" id="ARBA00023136"/>
    </source>
</evidence>
<comment type="caution">
    <text evidence="6">The sequence shown here is derived from an EMBL/GenBank/DDBJ whole genome shotgun (WGS) entry which is preliminary data.</text>
</comment>
<dbReference type="InterPro" id="IPR035952">
    <property type="entry name" value="Rhomboid-like_sf"/>
</dbReference>
<feature type="transmembrane region" description="Helical" evidence="5">
    <location>
        <begin position="169"/>
        <end position="189"/>
    </location>
</feature>
<reference evidence="6 7" key="1">
    <citation type="submission" date="2015-11" db="EMBL/GenBank/DDBJ databases">
        <title>Butyribacter intestini gen. nov., sp. nov., a butyric acid-producing bacterium of the family Lachnospiraceae isolated from the human faeces.</title>
        <authorList>
            <person name="Zou Y."/>
            <person name="Xue W."/>
            <person name="Luo G."/>
            <person name="Lv M."/>
        </authorList>
    </citation>
    <scope>NUCLEOTIDE SEQUENCE [LARGE SCALE GENOMIC DNA]</scope>
    <source>
        <strain evidence="6 7">ACET-33324</strain>
    </source>
</reference>
<dbReference type="RefSeq" id="WP_058352254.1">
    <property type="nucleotide sequence ID" value="NZ_CABMMD010000113.1"/>
</dbReference>
<dbReference type="EMBL" id="LNAM01000113">
    <property type="protein sequence ID" value="KSV59546.1"/>
    <property type="molecule type" value="Genomic_DNA"/>
</dbReference>
<dbReference type="Gene3D" id="1.20.1540.10">
    <property type="entry name" value="Rhomboid-like"/>
    <property type="match status" value="1"/>
</dbReference>
<organism evidence="6 7">
    <name type="scientific">Acetivibrio ethanolgignens</name>
    <dbReference type="NCBI Taxonomy" id="290052"/>
    <lineage>
        <taxon>Bacteria</taxon>
        <taxon>Bacillati</taxon>
        <taxon>Bacillota</taxon>
        <taxon>Clostridia</taxon>
        <taxon>Eubacteriales</taxon>
        <taxon>Oscillospiraceae</taxon>
        <taxon>Acetivibrio</taxon>
    </lineage>
</organism>
<evidence type="ECO:0000313" key="6">
    <source>
        <dbReference type="EMBL" id="KSV59546.1"/>
    </source>
</evidence>
<dbReference type="GO" id="GO:0016020">
    <property type="term" value="C:membrane"/>
    <property type="evidence" value="ECO:0007669"/>
    <property type="project" value="UniProtKB-SubCell"/>
</dbReference>
<dbReference type="STRING" id="290052.ASU35_08540"/>
<protein>
    <recommendedName>
        <fullName evidence="8">Peptidase S54 rhomboid domain-containing protein</fullName>
    </recommendedName>
</protein>
<evidence type="ECO:0000256" key="3">
    <source>
        <dbReference type="ARBA" id="ARBA00022989"/>
    </source>
</evidence>
<evidence type="ECO:0000256" key="1">
    <source>
        <dbReference type="ARBA" id="ARBA00004141"/>
    </source>
</evidence>
<feature type="transmembrane region" description="Helical" evidence="5">
    <location>
        <begin position="69"/>
        <end position="94"/>
    </location>
</feature>
<keyword evidence="2 5" id="KW-0812">Transmembrane</keyword>
<name>A0A0V8QGJ4_9FIRM</name>
<accession>A0A0V8QGJ4</accession>
<evidence type="ECO:0000256" key="5">
    <source>
        <dbReference type="SAM" id="Phobius"/>
    </source>
</evidence>
<dbReference type="AlphaFoldDB" id="A0A0V8QGJ4"/>
<dbReference type="OrthoDB" id="9778756at2"/>
<feature type="transmembrane region" description="Helical" evidence="5">
    <location>
        <begin position="139"/>
        <end position="162"/>
    </location>
</feature>
<feature type="transmembrane region" description="Helical" evidence="5">
    <location>
        <begin position="115"/>
        <end position="133"/>
    </location>
</feature>
<dbReference type="Proteomes" id="UP000054874">
    <property type="component" value="Unassembled WGS sequence"/>
</dbReference>
<evidence type="ECO:0000256" key="2">
    <source>
        <dbReference type="ARBA" id="ARBA00022692"/>
    </source>
</evidence>